<proteinExistence type="predicted"/>
<protein>
    <submittedName>
        <fullName evidence="3">Uncharacterized protein</fullName>
    </submittedName>
</protein>
<evidence type="ECO:0000313" key="3">
    <source>
        <dbReference type="EMBL" id="MBK1879968.1"/>
    </source>
</evidence>
<dbReference type="AlphaFoldDB" id="A0A934VTQ6"/>
<dbReference type="EMBL" id="JAENIL010000065">
    <property type="protein sequence ID" value="MBK1879968.1"/>
    <property type="molecule type" value="Genomic_DNA"/>
</dbReference>
<keyword evidence="2" id="KW-1133">Transmembrane helix</keyword>
<organism evidence="3 4">
    <name type="scientific">Pelagicoccus mobilis</name>
    <dbReference type="NCBI Taxonomy" id="415221"/>
    <lineage>
        <taxon>Bacteria</taxon>
        <taxon>Pseudomonadati</taxon>
        <taxon>Verrucomicrobiota</taxon>
        <taxon>Opitutia</taxon>
        <taxon>Puniceicoccales</taxon>
        <taxon>Pelagicoccaceae</taxon>
        <taxon>Pelagicoccus</taxon>
    </lineage>
</organism>
<comment type="caution">
    <text evidence="3">The sequence shown here is derived from an EMBL/GenBank/DDBJ whole genome shotgun (WGS) entry which is preliminary data.</text>
</comment>
<evidence type="ECO:0000313" key="4">
    <source>
        <dbReference type="Proteomes" id="UP000617628"/>
    </source>
</evidence>
<keyword evidence="4" id="KW-1185">Reference proteome</keyword>
<evidence type="ECO:0000256" key="2">
    <source>
        <dbReference type="SAM" id="Phobius"/>
    </source>
</evidence>
<feature type="region of interest" description="Disordered" evidence="1">
    <location>
        <begin position="31"/>
        <end position="57"/>
    </location>
</feature>
<dbReference type="Proteomes" id="UP000617628">
    <property type="component" value="Unassembled WGS sequence"/>
</dbReference>
<feature type="transmembrane region" description="Helical" evidence="2">
    <location>
        <begin position="92"/>
        <end position="112"/>
    </location>
</feature>
<gene>
    <name evidence="3" type="ORF">JIN87_23995</name>
</gene>
<evidence type="ECO:0000256" key="1">
    <source>
        <dbReference type="SAM" id="MobiDB-lite"/>
    </source>
</evidence>
<keyword evidence="2" id="KW-0472">Membrane</keyword>
<sequence length="114" mass="12499">MDSERLRELKKQKALILEHLEWINVEIDRETIESTPSTSPHANRLSEAIAEDKPVSTSLDLEASSQEQVASDVYDQLGPDTRNAAADAKKGCMLIGAAAFAALAGIVIYVSFYY</sequence>
<reference evidence="3" key="1">
    <citation type="submission" date="2021-01" db="EMBL/GenBank/DDBJ databases">
        <title>Modified the classification status of verrucomicrobia.</title>
        <authorList>
            <person name="Feng X."/>
        </authorList>
    </citation>
    <scope>NUCLEOTIDE SEQUENCE</scope>
    <source>
        <strain evidence="3">KCTC 13126</strain>
    </source>
</reference>
<dbReference type="RefSeq" id="WP_200358394.1">
    <property type="nucleotide sequence ID" value="NZ_JAENIL010000065.1"/>
</dbReference>
<accession>A0A934VTQ6</accession>
<keyword evidence="2" id="KW-0812">Transmembrane</keyword>
<name>A0A934VTQ6_9BACT</name>